<reference evidence="2 3" key="1">
    <citation type="submission" date="2023-05" db="EMBL/GenBank/DDBJ databases">
        <title>A 100% complete, gapless, phased diploid assembly of the Scenedesmus obliquus UTEX 3031 genome.</title>
        <authorList>
            <person name="Biondi T.C."/>
            <person name="Hanschen E.R."/>
            <person name="Kwon T."/>
            <person name="Eng W."/>
            <person name="Kruse C.P.S."/>
            <person name="Koehler S.I."/>
            <person name="Kunde Y."/>
            <person name="Gleasner C.D."/>
            <person name="You Mak K.T."/>
            <person name="Polle J."/>
            <person name="Hovde B.T."/>
            <person name="Starkenburg S.R."/>
        </authorList>
    </citation>
    <scope>NUCLEOTIDE SEQUENCE [LARGE SCALE GENOMIC DNA]</scope>
    <source>
        <strain evidence="2 3">DOE0152z</strain>
    </source>
</reference>
<evidence type="ECO:0000313" key="3">
    <source>
        <dbReference type="Proteomes" id="UP001244341"/>
    </source>
</evidence>
<gene>
    <name evidence="2" type="ORF">OEZ85_002813</name>
</gene>
<evidence type="ECO:0000256" key="1">
    <source>
        <dbReference type="SAM" id="MobiDB-lite"/>
    </source>
</evidence>
<organism evidence="2 3">
    <name type="scientific">Tetradesmus obliquus</name>
    <name type="common">Green alga</name>
    <name type="synonym">Acutodesmus obliquus</name>
    <dbReference type="NCBI Taxonomy" id="3088"/>
    <lineage>
        <taxon>Eukaryota</taxon>
        <taxon>Viridiplantae</taxon>
        <taxon>Chlorophyta</taxon>
        <taxon>core chlorophytes</taxon>
        <taxon>Chlorophyceae</taxon>
        <taxon>CS clade</taxon>
        <taxon>Sphaeropleales</taxon>
        <taxon>Scenedesmaceae</taxon>
        <taxon>Tetradesmus</taxon>
    </lineage>
</organism>
<dbReference type="Proteomes" id="UP001244341">
    <property type="component" value="Chromosome 5b"/>
</dbReference>
<dbReference type="EMBL" id="CP126212">
    <property type="protein sequence ID" value="WIA14279.1"/>
    <property type="molecule type" value="Genomic_DNA"/>
</dbReference>
<proteinExistence type="predicted"/>
<feature type="region of interest" description="Disordered" evidence="1">
    <location>
        <begin position="82"/>
        <end position="102"/>
    </location>
</feature>
<keyword evidence="3" id="KW-1185">Reference proteome</keyword>
<name>A0ABY8TYS2_TETOB</name>
<sequence length="172" mass="17550">MISSTGAGPVVQQQQQQQQLRGIGPGLQLVQASCCDVGGVDFGGIVVAVALCTSAGYAAAAITCGQTEMEDAVFIWCAEGSTRSSSSSSSNSTSHSRQPLRSSSASSAAAPVFLLDCLLPLEDTAASLAWLDTAGLPPLLAVGYASGLLEMYSRDHSGQWNTIACYQAGLSG</sequence>
<protein>
    <submittedName>
        <fullName evidence="2">Uncharacterized protein</fullName>
    </submittedName>
</protein>
<accession>A0ABY8TYS2</accession>
<evidence type="ECO:0000313" key="2">
    <source>
        <dbReference type="EMBL" id="WIA14279.1"/>
    </source>
</evidence>